<reference evidence="1 2" key="1">
    <citation type="submission" date="2019-01" db="EMBL/GenBank/DDBJ databases">
        <authorList>
            <person name="Braley A."/>
            <person name="Cevasco M.E."/>
            <person name="Cornely K.A."/>
            <person name="Deaver S."/>
            <person name="Easterwood J.C."/>
            <person name="Korey C.A."/>
            <person name="Neely M."/>
            <person name="Reyna N."/>
            <person name="Tobiason D."/>
            <person name="Wilczek M."/>
            <person name="Molloy S.D."/>
            <person name="Garlena R.A."/>
            <person name="Russell D.A."/>
            <person name="Pope W.H."/>
            <person name="Jacobs-Sera D."/>
            <person name="Hatfull G.F."/>
        </authorList>
    </citation>
    <scope>NUCLEOTIDE SEQUENCE [LARGE SCALE GENOMIC DNA]</scope>
</reference>
<keyword evidence="2" id="KW-1185">Reference proteome</keyword>
<name>A0A411BVW0_9CAUD</name>
<dbReference type="EMBL" id="MK359313">
    <property type="protein sequence ID" value="QAY05747.1"/>
    <property type="molecule type" value="Genomic_DNA"/>
</dbReference>
<dbReference type="KEGG" id="vg:77929203"/>
<protein>
    <submittedName>
        <fullName evidence="1">Head-to-tail stopper</fullName>
    </submittedName>
</protein>
<proteinExistence type="predicted"/>
<sequence length="113" mass="11948">MIEQFFTWPVVVERKIGTNTRGPVFAAPDTVMCRVRMETRVVTTDSGSEVTTVATASCAASTATIPADSRVTLPEGLARNADGSPRKGVVAVESRHDAGLALSYYQFQIAGGA</sequence>
<dbReference type="GeneID" id="77929203"/>
<gene>
    <name evidence="1" type="primary">9</name>
    <name evidence="1" type="ORF">SEA_VASANTI_9</name>
</gene>
<accession>A0A411BVW0</accession>
<evidence type="ECO:0000313" key="2">
    <source>
        <dbReference type="Proteomes" id="UP000290746"/>
    </source>
</evidence>
<dbReference type="RefSeq" id="YP_010653369.1">
    <property type="nucleotide sequence ID" value="NC_070797.1"/>
</dbReference>
<dbReference type="Proteomes" id="UP000290746">
    <property type="component" value="Segment"/>
</dbReference>
<evidence type="ECO:0000313" key="1">
    <source>
        <dbReference type="EMBL" id="QAY05747.1"/>
    </source>
</evidence>
<organism evidence="1 2">
    <name type="scientific">Gordonia phage Vasanti</name>
    <dbReference type="NCBI Taxonomy" id="2502431"/>
    <lineage>
        <taxon>Viruses</taxon>
        <taxon>Duplodnaviria</taxon>
        <taxon>Heunggongvirae</taxon>
        <taxon>Uroviricota</taxon>
        <taxon>Caudoviricetes</taxon>
        <taxon>Attisvirus</taxon>
        <taxon>Attisvirus vasanti</taxon>
    </lineage>
</organism>